<dbReference type="InterPro" id="IPR036291">
    <property type="entry name" value="NAD(P)-bd_dom_sf"/>
</dbReference>
<dbReference type="SUPFAM" id="SSF51735">
    <property type="entry name" value="NAD(P)-binding Rossmann-fold domains"/>
    <property type="match status" value="1"/>
</dbReference>
<feature type="domain" description="NAD(P)-binding" evidence="1">
    <location>
        <begin position="8"/>
        <end position="211"/>
    </location>
</feature>
<proteinExistence type="predicted"/>
<gene>
    <name evidence="2" type="ORF">AB5J56_33685</name>
</gene>
<reference evidence="2" key="1">
    <citation type="submission" date="2024-07" db="EMBL/GenBank/DDBJ databases">
        <authorList>
            <person name="Yu S.T."/>
        </authorList>
    </citation>
    <scope>NUCLEOTIDE SEQUENCE</scope>
    <source>
        <strain evidence="2">R21</strain>
    </source>
</reference>
<dbReference type="Gene3D" id="3.40.50.720">
    <property type="entry name" value="NAD(P)-binding Rossmann-like Domain"/>
    <property type="match status" value="1"/>
</dbReference>
<dbReference type="RefSeq" id="WP_369238265.1">
    <property type="nucleotide sequence ID" value="NZ_CP163435.1"/>
</dbReference>
<name>A0AB39PJU8_9ACTN</name>
<dbReference type="AlphaFoldDB" id="A0AB39PJU8"/>
<evidence type="ECO:0000313" key="2">
    <source>
        <dbReference type="EMBL" id="XDQ29348.1"/>
    </source>
</evidence>
<accession>A0AB39PJU8</accession>
<dbReference type="InterPro" id="IPR016040">
    <property type="entry name" value="NAD(P)-bd_dom"/>
</dbReference>
<dbReference type="Pfam" id="PF13460">
    <property type="entry name" value="NAD_binding_10"/>
    <property type="match status" value="1"/>
</dbReference>
<dbReference type="GO" id="GO:0016646">
    <property type="term" value="F:oxidoreductase activity, acting on the CH-NH group of donors, NAD or NADP as acceptor"/>
    <property type="evidence" value="ECO:0007669"/>
    <property type="project" value="TreeGrafter"/>
</dbReference>
<organism evidence="2">
    <name type="scientific">Streptomyces sp. R21</name>
    <dbReference type="NCBI Taxonomy" id="3238627"/>
    <lineage>
        <taxon>Bacteria</taxon>
        <taxon>Bacillati</taxon>
        <taxon>Actinomycetota</taxon>
        <taxon>Actinomycetes</taxon>
        <taxon>Kitasatosporales</taxon>
        <taxon>Streptomycetaceae</taxon>
        <taxon>Streptomyces</taxon>
    </lineage>
</organism>
<sequence>MGGIVVFGAGGRAGRAVTAEARGRGLEVTAVVRDPARYPDLAAEGVTVVRGDVTDAGATGAVARGRVAAVHAVSPFSGPEPGFDALDPDFFVKAADALLDGLAEAGVGRLVAVGLFADLLGTDGQPVMDDPVAFPAAIRPFALAHTAGLARLRAAGDGGVDWVVLTPGGGLEQDAPRTGRYRLGGERAPGGAQVLSYADLAVAVLDEIETPTRHRTRVSVLS</sequence>
<dbReference type="EMBL" id="CP163435">
    <property type="protein sequence ID" value="XDQ29348.1"/>
    <property type="molecule type" value="Genomic_DNA"/>
</dbReference>
<dbReference type="InterPro" id="IPR051606">
    <property type="entry name" value="Polyketide_Oxido-like"/>
</dbReference>
<dbReference type="PANTHER" id="PTHR43355">
    <property type="entry name" value="FLAVIN REDUCTASE (NADPH)"/>
    <property type="match status" value="1"/>
</dbReference>
<dbReference type="PANTHER" id="PTHR43355:SF2">
    <property type="entry name" value="FLAVIN REDUCTASE (NADPH)"/>
    <property type="match status" value="1"/>
</dbReference>
<protein>
    <submittedName>
        <fullName evidence="2">NAD(P)-dependent oxidoreductase</fullName>
    </submittedName>
</protein>
<evidence type="ECO:0000259" key="1">
    <source>
        <dbReference type="Pfam" id="PF13460"/>
    </source>
</evidence>